<evidence type="ECO:0000313" key="7">
    <source>
        <dbReference type="Proteomes" id="UP000031843"/>
    </source>
</evidence>
<gene>
    <name evidence="6" type="ORF">RR42_m0624</name>
</gene>
<dbReference type="KEGG" id="cbw:RR42_m0624"/>
<keyword evidence="2 5" id="KW-0812">Transmembrane</keyword>
<keyword evidence="4 5" id="KW-0472">Membrane</keyword>
<dbReference type="STRING" id="68895.RR42_m0624"/>
<accession>A0A0C4XZP8</accession>
<sequence>MSGEVDVYGVFVPSLLAWMLVAFLITACARAVLAHVGFYRLVWHRSLFNLALYVIVLGGIVYLAYRLQS</sequence>
<evidence type="ECO:0000256" key="5">
    <source>
        <dbReference type="SAM" id="Phobius"/>
    </source>
</evidence>
<dbReference type="InterPro" id="IPR012451">
    <property type="entry name" value="DUF1656"/>
</dbReference>
<dbReference type="Proteomes" id="UP000031843">
    <property type="component" value="Chromosome main"/>
</dbReference>
<dbReference type="RefSeq" id="WP_043343871.1">
    <property type="nucleotide sequence ID" value="NZ_CP010536.1"/>
</dbReference>
<feature type="transmembrane region" description="Helical" evidence="5">
    <location>
        <begin position="15"/>
        <end position="39"/>
    </location>
</feature>
<feature type="transmembrane region" description="Helical" evidence="5">
    <location>
        <begin position="46"/>
        <end position="65"/>
    </location>
</feature>
<organism evidence="6 7">
    <name type="scientific">Cupriavidus basilensis</name>
    <dbReference type="NCBI Taxonomy" id="68895"/>
    <lineage>
        <taxon>Bacteria</taxon>
        <taxon>Pseudomonadati</taxon>
        <taxon>Pseudomonadota</taxon>
        <taxon>Betaproteobacteria</taxon>
        <taxon>Burkholderiales</taxon>
        <taxon>Burkholderiaceae</taxon>
        <taxon>Cupriavidus</taxon>
    </lineage>
</organism>
<dbReference type="AlphaFoldDB" id="A0A0C4XZP8"/>
<evidence type="ECO:0000256" key="4">
    <source>
        <dbReference type="ARBA" id="ARBA00023136"/>
    </source>
</evidence>
<evidence type="ECO:0000313" key="6">
    <source>
        <dbReference type="EMBL" id="AJG18037.1"/>
    </source>
</evidence>
<dbReference type="EMBL" id="CP010536">
    <property type="protein sequence ID" value="AJG18037.1"/>
    <property type="molecule type" value="Genomic_DNA"/>
</dbReference>
<evidence type="ECO:0000256" key="2">
    <source>
        <dbReference type="ARBA" id="ARBA00022692"/>
    </source>
</evidence>
<reference evidence="6 7" key="1">
    <citation type="journal article" date="2015" name="Genome Announc.">
        <title>Complete Genome Sequence of Cupriavidus basilensis 4G11, Isolated from the Oak Ridge Field Research Center Site.</title>
        <authorList>
            <person name="Ray J."/>
            <person name="Waters R.J."/>
            <person name="Skerker J.M."/>
            <person name="Kuehl J.V."/>
            <person name="Price M.N."/>
            <person name="Huang J."/>
            <person name="Chakraborty R."/>
            <person name="Arkin A.P."/>
            <person name="Deutschbauer A."/>
        </authorList>
    </citation>
    <scope>NUCLEOTIDE SEQUENCE [LARGE SCALE GENOMIC DNA]</scope>
    <source>
        <strain evidence="6">4G11</strain>
    </source>
</reference>
<name>A0A0C4XZP8_9BURK</name>
<keyword evidence="1" id="KW-1003">Cell membrane</keyword>
<keyword evidence="3 5" id="KW-1133">Transmembrane helix</keyword>
<proteinExistence type="predicted"/>
<keyword evidence="7" id="KW-1185">Reference proteome</keyword>
<evidence type="ECO:0000256" key="3">
    <source>
        <dbReference type="ARBA" id="ARBA00022989"/>
    </source>
</evidence>
<dbReference type="Pfam" id="PF07869">
    <property type="entry name" value="DUF1656"/>
    <property type="match status" value="1"/>
</dbReference>
<dbReference type="OrthoDB" id="7021192at2"/>
<evidence type="ECO:0000256" key="1">
    <source>
        <dbReference type="ARBA" id="ARBA00022475"/>
    </source>
</evidence>
<protein>
    <submittedName>
        <fullName evidence="6">Membrane protein, putative</fullName>
    </submittedName>
</protein>